<proteinExistence type="inferred from homology"/>
<evidence type="ECO:0000313" key="9">
    <source>
        <dbReference type="Proteomes" id="UP000824017"/>
    </source>
</evidence>
<evidence type="ECO:0000256" key="6">
    <source>
        <dbReference type="ARBA" id="ARBA00047820"/>
    </source>
</evidence>
<evidence type="ECO:0000313" key="8">
    <source>
        <dbReference type="EMBL" id="HIZ13489.1"/>
    </source>
</evidence>
<feature type="binding site" evidence="7">
    <location>
        <position position="57"/>
    </location>
    <ligand>
        <name>substrate</name>
    </ligand>
</feature>
<protein>
    <recommendedName>
        <fullName evidence="7">Inorganic pyrophosphatase</fullName>
        <ecNumber evidence="7">3.6.1.1</ecNumber>
    </recommendedName>
    <alternativeName>
        <fullName evidence="7">Pyrophosphate phospho-hydrolase</fullName>
        <shortName evidence="7">PPase</shortName>
    </alternativeName>
</protein>
<dbReference type="CDD" id="cd00412">
    <property type="entry name" value="pyrophosphatase"/>
    <property type="match status" value="1"/>
</dbReference>
<keyword evidence="2 7" id="KW-0963">Cytoplasm</keyword>
<comment type="function">
    <text evidence="7">Catalyzes the hydrolysis of inorganic pyrophosphate (PPi) forming two phosphate ions.</text>
</comment>
<dbReference type="Pfam" id="PF00719">
    <property type="entry name" value="Pyrophosphatase"/>
    <property type="match status" value="1"/>
</dbReference>
<dbReference type="EMBL" id="DXCD01000161">
    <property type="protein sequence ID" value="HIZ13489.1"/>
    <property type="molecule type" value="Genomic_DNA"/>
</dbReference>
<dbReference type="SUPFAM" id="SSF50324">
    <property type="entry name" value="Inorganic pyrophosphatase"/>
    <property type="match status" value="1"/>
</dbReference>
<reference evidence="8" key="1">
    <citation type="journal article" date="2021" name="PeerJ">
        <title>Extensive microbial diversity within the chicken gut microbiome revealed by metagenomics and culture.</title>
        <authorList>
            <person name="Gilroy R."/>
            <person name="Ravi A."/>
            <person name="Getino M."/>
            <person name="Pursley I."/>
            <person name="Horton D.L."/>
            <person name="Alikhan N.F."/>
            <person name="Baker D."/>
            <person name="Gharbi K."/>
            <person name="Hall N."/>
            <person name="Watson M."/>
            <person name="Adriaenssens E.M."/>
            <person name="Foster-Nyarko E."/>
            <person name="Jarju S."/>
            <person name="Secka A."/>
            <person name="Antonio M."/>
            <person name="Oren A."/>
            <person name="Chaudhuri R.R."/>
            <person name="La Ragione R."/>
            <person name="Hildebrand F."/>
            <person name="Pallen M.J."/>
        </authorList>
    </citation>
    <scope>NUCLEOTIDE SEQUENCE</scope>
    <source>
        <strain evidence="8">ChiGjej1B1-13045</strain>
    </source>
</reference>
<feature type="binding site" evidence="7">
    <location>
        <position position="67"/>
    </location>
    <ligand>
        <name>Mg(2+)</name>
        <dbReference type="ChEBI" id="CHEBI:18420"/>
        <label>1</label>
    </ligand>
</feature>
<evidence type="ECO:0000256" key="1">
    <source>
        <dbReference type="ARBA" id="ARBA00001946"/>
    </source>
</evidence>
<feature type="binding site" evidence="7">
    <location>
        <position position="72"/>
    </location>
    <ligand>
        <name>Mg(2+)</name>
        <dbReference type="ChEBI" id="CHEBI:18420"/>
        <label>1</label>
    </ligand>
</feature>
<keyword evidence="4 7" id="KW-0378">Hydrolase</keyword>
<dbReference type="GO" id="GO:0006796">
    <property type="term" value="P:phosphate-containing compound metabolic process"/>
    <property type="evidence" value="ECO:0007669"/>
    <property type="project" value="InterPro"/>
</dbReference>
<organism evidence="8 9">
    <name type="scientific">Candidatus Mediterraneibacter stercorigallinarum</name>
    <dbReference type="NCBI Taxonomy" id="2838686"/>
    <lineage>
        <taxon>Bacteria</taxon>
        <taxon>Bacillati</taxon>
        <taxon>Bacillota</taxon>
        <taxon>Clostridia</taxon>
        <taxon>Lachnospirales</taxon>
        <taxon>Lachnospiraceae</taxon>
        <taxon>Mediterraneibacter</taxon>
    </lineage>
</organism>
<evidence type="ECO:0000256" key="7">
    <source>
        <dbReference type="HAMAP-Rule" id="MF_00209"/>
    </source>
</evidence>
<evidence type="ECO:0000256" key="5">
    <source>
        <dbReference type="ARBA" id="ARBA00022842"/>
    </source>
</evidence>
<dbReference type="Gene3D" id="3.90.80.10">
    <property type="entry name" value="Inorganic pyrophosphatase"/>
    <property type="match status" value="1"/>
</dbReference>
<evidence type="ECO:0000256" key="4">
    <source>
        <dbReference type="ARBA" id="ARBA00022801"/>
    </source>
</evidence>
<comment type="cofactor">
    <cofactor evidence="1 7">
        <name>Mg(2+)</name>
        <dbReference type="ChEBI" id="CHEBI:18420"/>
    </cofactor>
</comment>
<comment type="caution">
    <text evidence="8">The sequence shown here is derived from an EMBL/GenBank/DDBJ whole genome shotgun (WGS) entry which is preliminary data.</text>
</comment>
<comment type="subunit">
    <text evidence="7">Homohexamer.</text>
</comment>
<feature type="binding site" evidence="7">
    <location>
        <position position="104"/>
    </location>
    <ligand>
        <name>Mg(2+)</name>
        <dbReference type="ChEBI" id="CHEBI:18420"/>
        <label>1</label>
    </ligand>
</feature>
<reference evidence="8" key="2">
    <citation type="submission" date="2021-04" db="EMBL/GenBank/DDBJ databases">
        <authorList>
            <person name="Gilroy R."/>
        </authorList>
    </citation>
    <scope>NUCLEOTIDE SEQUENCE</scope>
    <source>
        <strain evidence="8">ChiGjej1B1-13045</strain>
    </source>
</reference>
<name>A0A9D2DAY1_9FIRM</name>
<feature type="binding site" evidence="7">
    <location>
        <position position="45"/>
    </location>
    <ligand>
        <name>substrate</name>
    </ligand>
</feature>
<dbReference type="GO" id="GO:0004427">
    <property type="term" value="F:inorganic diphosphate phosphatase activity"/>
    <property type="evidence" value="ECO:0007669"/>
    <property type="project" value="UniProtKB-UniRule"/>
</dbReference>
<dbReference type="PROSITE" id="PS00387">
    <property type="entry name" value="PPASE"/>
    <property type="match status" value="1"/>
</dbReference>
<accession>A0A9D2DAY1</accession>
<dbReference type="EC" id="3.6.1.1" evidence="7"/>
<dbReference type="InterPro" id="IPR036649">
    <property type="entry name" value="Pyrophosphatase_sf"/>
</dbReference>
<comment type="subcellular location">
    <subcellularLocation>
        <location evidence="7">Cytoplasm</location>
    </subcellularLocation>
</comment>
<dbReference type="PANTHER" id="PTHR10286">
    <property type="entry name" value="INORGANIC PYROPHOSPHATASE"/>
    <property type="match status" value="1"/>
</dbReference>
<feature type="binding site" evidence="7">
    <location>
        <position position="72"/>
    </location>
    <ligand>
        <name>Mg(2+)</name>
        <dbReference type="ChEBI" id="CHEBI:18420"/>
        <label>2</label>
    </ligand>
</feature>
<evidence type="ECO:0000256" key="2">
    <source>
        <dbReference type="ARBA" id="ARBA00022490"/>
    </source>
</evidence>
<keyword evidence="3 7" id="KW-0479">Metal-binding</keyword>
<dbReference type="Proteomes" id="UP000824017">
    <property type="component" value="Unassembled WGS sequence"/>
</dbReference>
<dbReference type="GO" id="GO:0000287">
    <property type="term" value="F:magnesium ion binding"/>
    <property type="evidence" value="ECO:0007669"/>
    <property type="project" value="UniProtKB-UniRule"/>
</dbReference>
<gene>
    <name evidence="7" type="primary">ppa</name>
    <name evidence="8" type="ORF">H9817_06145</name>
</gene>
<sequence>MANIWHDISEERIFPTDFISVIEISKGSKKKYELDKETGYIILDRVLYTSTHYPMNYGFIPRTLGDDGDPLDVLVMCSEPLEPLTLVRCYPIGVMKMTDGDAGDEKIIAIPWADPTYEAYTDISELPKHIFDEIRHFFTVYKDLEGKKTAVNEFEGALGAVQVIEECIDRYKEKYGNNDEIKAENK</sequence>
<dbReference type="InterPro" id="IPR008162">
    <property type="entry name" value="Pyrophosphatase"/>
</dbReference>
<comment type="similarity">
    <text evidence="7">Belongs to the PPase family.</text>
</comment>
<dbReference type="FunFam" id="3.90.80.10:FF:000003">
    <property type="entry name" value="Inorganic pyrophosphatase"/>
    <property type="match status" value="1"/>
</dbReference>
<feature type="binding site" evidence="7">
    <location>
        <position position="141"/>
    </location>
    <ligand>
        <name>substrate</name>
    </ligand>
</feature>
<dbReference type="GO" id="GO:0005737">
    <property type="term" value="C:cytoplasm"/>
    <property type="evidence" value="ECO:0007669"/>
    <property type="project" value="UniProtKB-SubCell"/>
</dbReference>
<dbReference type="AlphaFoldDB" id="A0A9D2DAY1"/>
<feature type="binding site" evidence="7">
    <location>
        <position position="31"/>
    </location>
    <ligand>
        <name>substrate</name>
    </ligand>
</feature>
<comment type="catalytic activity">
    <reaction evidence="6 7">
        <text>diphosphate + H2O = 2 phosphate + H(+)</text>
        <dbReference type="Rhea" id="RHEA:24576"/>
        <dbReference type="ChEBI" id="CHEBI:15377"/>
        <dbReference type="ChEBI" id="CHEBI:15378"/>
        <dbReference type="ChEBI" id="CHEBI:33019"/>
        <dbReference type="ChEBI" id="CHEBI:43474"/>
        <dbReference type="EC" id="3.6.1.1"/>
    </reaction>
</comment>
<dbReference type="HAMAP" id="MF_00209">
    <property type="entry name" value="Inorganic_PPase"/>
    <property type="match status" value="1"/>
</dbReference>
<evidence type="ECO:0000256" key="3">
    <source>
        <dbReference type="ARBA" id="ARBA00022723"/>
    </source>
</evidence>
<keyword evidence="5 7" id="KW-0460">Magnesium</keyword>